<proteinExistence type="inferred from homology"/>
<dbReference type="Gene3D" id="3.40.50.150">
    <property type="entry name" value="Vaccinia Virus protein VP39"/>
    <property type="match status" value="1"/>
</dbReference>
<dbReference type="Pfam" id="PF02353">
    <property type="entry name" value="CMAS"/>
    <property type="match status" value="1"/>
</dbReference>
<evidence type="ECO:0000313" key="3">
    <source>
        <dbReference type="Proteomes" id="UP000225706"/>
    </source>
</evidence>
<reference evidence="3" key="1">
    <citation type="journal article" date="2017" name="bioRxiv">
        <title>Comparative analysis of the genomes of Stylophora pistillata and Acropora digitifera provides evidence for extensive differences between species of corals.</title>
        <authorList>
            <person name="Voolstra C.R."/>
            <person name="Li Y."/>
            <person name="Liew Y.J."/>
            <person name="Baumgarten S."/>
            <person name="Zoccola D."/>
            <person name="Flot J.-F."/>
            <person name="Tambutte S."/>
            <person name="Allemand D."/>
            <person name="Aranda M."/>
        </authorList>
    </citation>
    <scope>NUCLEOTIDE SEQUENCE [LARGE SCALE GENOMIC DNA]</scope>
</reference>
<dbReference type="InterPro" id="IPR029063">
    <property type="entry name" value="SAM-dependent_MTases_sf"/>
</dbReference>
<dbReference type="GO" id="GO:0008168">
    <property type="term" value="F:methyltransferase activity"/>
    <property type="evidence" value="ECO:0007669"/>
    <property type="project" value="UniProtKB-KW"/>
</dbReference>
<protein>
    <submittedName>
        <fullName evidence="2">(S)-coclaurine N-methyltransferase</fullName>
    </submittedName>
</protein>
<evidence type="ECO:0000313" key="2">
    <source>
        <dbReference type="EMBL" id="PFX29988.1"/>
    </source>
</evidence>
<accession>A0A2B4SN29</accession>
<organism evidence="2 3">
    <name type="scientific">Stylophora pistillata</name>
    <name type="common">Smooth cauliflower coral</name>
    <dbReference type="NCBI Taxonomy" id="50429"/>
    <lineage>
        <taxon>Eukaryota</taxon>
        <taxon>Metazoa</taxon>
        <taxon>Cnidaria</taxon>
        <taxon>Anthozoa</taxon>
        <taxon>Hexacorallia</taxon>
        <taxon>Scleractinia</taxon>
        <taxon>Astrocoeniina</taxon>
        <taxon>Pocilloporidae</taxon>
        <taxon>Stylophora</taxon>
    </lineage>
</organism>
<comment type="similarity">
    <text evidence="1">Belongs to the CFA/CMAS family.</text>
</comment>
<dbReference type="OrthoDB" id="8300214at2759"/>
<keyword evidence="3" id="KW-1185">Reference proteome</keyword>
<dbReference type="FunFam" id="3.40.50.150:FF:000554">
    <property type="entry name" value="Cation-transporting ATPase"/>
    <property type="match status" value="1"/>
</dbReference>
<dbReference type="SUPFAM" id="SSF53335">
    <property type="entry name" value="S-adenosyl-L-methionine-dependent methyltransferases"/>
    <property type="match status" value="1"/>
</dbReference>
<comment type="caution">
    <text evidence="2">The sequence shown here is derived from an EMBL/GenBank/DDBJ whole genome shotgun (WGS) entry which is preliminary data.</text>
</comment>
<dbReference type="PANTHER" id="PTHR43832:SF1">
    <property type="entry name" value="S-ADENOSYL-L-METHIONINE-DEPENDENT METHYLTRANSFERASES SUPERFAMILY PROTEIN"/>
    <property type="match status" value="1"/>
</dbReference>
<evidence type="ECO:0000256" key="1">
    <source>
        <dbReference type="ARBA" id="ARBA00010815"/>
    </source>
</evidence>
<keyword evidence="2" id="KW-0808">Transferase</keyword>
<dbReference type="GO" id="GO:0032259">
    <property type="term" value="P:methylation"/>
    <property type="evidence" value="ECO:0007669"/>
    <property type="project" value="UniProtKB-KW"/>
</dbReference>
<dbReference type="AlphaFoldDB" id="A0A2B4SN29"/>
<gene>
    <name evidence="2" type="ORF">AWC38_SpisGene5222</name>
</gene>
<dbReference type="PANTHER" id="PTHR43832">
    <property type="match status" value="1"/>
</dbReference>
<dbReference type="CDD" id="cd02440">
    <property type="entry name" value="AdoMet_MTases"/>
    <property type="match status" value="1"/>
</dbReference>
<name>A0A2B4SN29_STYPI</name>
<sequence length="347" mass="40222">MAEALGSGGDKILREAVRQNLDKWLKKLDCSGDVEKKLAFKMKFVQKLRESPVAIETARANEQHYEVPTDFFRTVLGKRLKYSSCYWPEDNTTLDGAEDSMLKLVCERAKVEDGNSIMDLGCGWGSFALWLCEQYPNCAVTTVSNSKTQREWIESEAKRKGFGARVNCITSDANVFNTSLRFDQIISIEMFEHMKNYEELMSRVASWLKPGGLLFVQILCHREFAYNFNTKKNSDTEWMAQNFFSGGTMPSSDLLLYFQKDLAIKHHWQINGNHYARTLEAWLLKMDKQQATVREIFRTTYGSHQLDEHVFNWRMFFIYCAEVFAFRGGNEWIVAHYLFQKNVVSSL</sequence>
<keyword evidence="2" id="KW-0489">Methyltransferase</keyword>
<dbReference type="EMBL" id="LSMT01000057">
    <property type="protein sequence ID" value="PFX29988.1"/>
    <property type="molecule type" value="Genomic_DNA"/>
</dbReference>
<dbReference type="Proteomes" id="UP000225706">
    <property type="component" value="Unassembled WGS sequence"/>
</dbReference>
<dbReference type="STRING" id="50429.A0A2B4SN29"/>